<protein>
    <recommendedName>
        <fullName evidence="10">Mannosyltransferase</fullName>
        <ecNumber evidence="10">2.4.1.-</ecNumber>
    </recommendedName>
</protein>
<comment type="pathway">
    <text evidence="2">Protein modification; protein glycosylation.</text>
</comment>
<evidence type="ECO:0000256" key="5">
    <source>
        <dbReference type="ARBA" id="ARBA00022679"/>
    </source>
</evidence>
<dbReference type="EC" id="2.4.1.-" evidence="10"/>
<feature type="transmembrane region" description="Helical" evidence="10">
    <location>
        <begin position="226"/>
        <end position="253"/>
    </location>
</feature>
<feature type="transmembrane region" description="Helical" evidence="10">
    <location>
        <begin position="499"/>
        <end position="519"/>
    </location>
</feature>
<gene>
    <name evidence="12" type="primary">ALG9</name>
    <name evidence="12" type="ORF">BGZ99_000919</name>
</gene>
<keyword evidence="8 10" id="KW-1133">Transmembrane helix</keyword>
<evidence type="ECO:0000256" key="11">
    <source>
        <dbReference type="SAM" id="MobiDB-lite"/>
    </source>
</evidence>
<dbReference type="PANTHER" id="PTHR22760:SF2">
    <property type="entry name" value="ALPHA-1,2-MANNOSYLTRANSFERASE ALG9"/>
    <property type="match status" value="1"/>
</dbReference>
<evidence type="ECO:0000313" key="12">
    <source>
        <dbReference type="EMBL" id="KAG0309273.1"/>
    </source>
</evidence>
<feature type="transmembrane region" description="Helical" evidence="10">
    <location>
        <begin position="459"/>
        <end position="479"/>
    </location>
</feature>
<accession>A0A9P6UL31</accession>
<dbReference type="PANTHER" id="PTHR22760">
    <property type="entry name" value="GLYCOSYLTRANSFERASE"/>
    <property type="match status" value="1"/>
</dbReference>
<evidence type="ECO:0000256" key="8">
    <source>
        <dbReference type="ARBA" id="ARBA00022989"/>
    </source>
</evidence>
<organism evidence="12 13">
    <name type="scientific">Dissophora globulifera</name>
    <dbReference type="NCBI Taxonomy" id="979702"/>
    <lineage>
        <taxon>Eukaryota</taxon>
        <taxon>Fungi</taxon>
        <taxon>Fungi incertae sedis</taxon>
        <taxon>Mucoromycota</taxon>
        <taxon>Mortierellomycotina</taxon>
        <taxon>Mortierellomycetes</taxon>
        <taxon>Mortierellales</taxon>
        <taxon>Mortierellaceae</taxon>
        <taxon>Dissophora</taxon>
    </lineage>
</organism>
<feature type="region of interest" description="Disordered" evidence="11">
    <location>
        <begin position="1"/>
        <end position="95"/>
    </location>
</feature>
<dbReference type="Pfam" id="PF03901">
    <property type="entry name" value="Glyco_transf_22"/>
    <property type="match status" value="1"/>
</dbReference>
<reference evidence="12" key="1">
    <citation type="journal article" date="2020" name="Fungal Divers.">
        <title>Resolving the Mortierellaceae phylogeny through synthesis of multi-gene phylogenetics and phylogenomics.</title>
        <authorList>
            <person name="Vandepol N."/>
            <person name="Liber J."/>
            <person name="Desiro A."/>
            <person name="Na H."/>
            <person name="Kennedy M."/>
            <person name="Barry K."/>
            <person name="Grigoriev I.V."/>
            <person name="Miller A.N."/>
            <person name="O'Donnell K."/>
            <person name="Stajich J.E."/>
            <person name="Bonito G."/>
        </authorList>
    </citation>
    <scope>NUCLEOTIDE SEQUENCE</scope>
    <source>
        <strain evidence="12">REB-010B</strain>
    </source>
</reference>
<evidence type="ECO:0000256" key="6">
    <source>
        <dbReference type="ARBA" id="ARBA00022692"/>
    </source>
</evidence>
<evidence type="ECO:0000256" key="3">
    <source>
        <dbReference type="ARBA" id="ARBA00007063"/>
    </source>
</evidence>
<dbReference type="OrthoDB" id="497541at2759"/>
<feature type="compositionally biased region" description="Low complexity" evidence="11">
    <location>
        <begin position="16"/>
        <end position="45"/>
    </location>
</feature>
<feature type="transmembrane region" description="Helical" evidence="10">
    <location>
        <begin position="382"/>
        <end position="412"/>
    </location>
</feature>
<evidence type="ECO:0000256" key="10">
    <source>
        <dbReference type="RuleBase" id="RU363075"/>
    </source>
</evidence>
<proteinExistence type="inferred from homology"/>
<evidence type="ECO:0000313" key="13">
    <source>
        <dbReference type="Proteomes" id="UP000738325"/>
    </source>
</evidence>
<evidence type="ECO:0000256" key="1">
    <source>
        <dbReference type="ARBA" id="ARBA00004477"/>
    </source>
</evidence>
<dbReference type="GO" id="GO:0005789">
    <property type="term" value="C:endoplasmic reticulum membrane"/>
    <property type="evidence" value="ECO:0007669"/>
    <property type="project" value="UniProtKB-SubCell"/>
</dbReference>
<evidence type="ECO:0000256" key="2">
    <source>
        <dbReference type="ARBA" id="ARBA00004922"/>
    </source>
</evidence>
<dbReference type="AlphaFoldDB" id="A0A9P6UL31"/>
<feature type="transmembrane region" description="Helical" evidence="10">
    <location>
        <begin position="433"/>
        <end position="453"/>
    </location>
</feature>
<keyword evidence="13" id="KW-1185">Reference proteome</keyword>
<comment type="subcellular location">
    <subcellularLocation>
        <location evidence="1 10">Endoplasmic reticulum membrane</location>
        <topology evidence="1 10">Multi-pass membrane protein</topology>
    </subcellularLocation>
</comment>
<feature type="transmembrane region" description="Helical" evidence="10">
    <location>
        <begin position="326"/>
        <end position="347"/>
    </location>
</feature>
<keyword evidence="9 10" id="KW-0472">Membrane</keyword>
<dbReference type="GO" id="GO:0000026">
    <property type="term" value="F:alpha-1,2-mannosyltransferase activity"/>
    <property type="evidence" value="ECO:0007669"/>
    <property type="project" value="TreeGrafter"/>
</dbReference>
<name>A0A9P6UL31_9FUNG</name>
<evidence type="ECO:0000256" key="9">
    <source>
        <dbReference type="ARBA" id="ARBA00023136"/>
    </source>
</evidence>
<dbReference type="GO" id="GO:0006487">
    <property type="term" value="P:protein N-linked glycosylation"/>
    <property type="evidence" value="ECO:0007669"/>
    <property type="project" value="TreeGrafter"/>
</dbReference>
<keyword evidence="6 10" id="KW-0812">Transmembrane</keyword>
<feature type="transmembrane region" description="Helical" evidence="10">
    <location>
        <begin position="192"/>
        <end position="214"/>
    </location>
</feature>
<keyword evidence="5" id="KW-0808">Transferase</keyword>
<dbReference type="InterPro" id="IPR005599">
    <property type="entry name" value="GPI_mannosylTrfase"/>
</dbReference>
<evidence type="ECO:0000256" key="7">
    <source>
        <dbReference type="ARBA" id="ARBA00022824"/>
    </source>
</evidence>
<dbReference type="Proteomes" id="UP000738325">
    <property type="component" value="Unassembled WGS sequence"/>
</dbReference>
<evidence type="ECO:0000256" key="4">
    <source>
        <dbReference type="ARBA" id="ARBA00022676"/>
    </source>
</evidence>
<feature type="compositionally biased region" description="Polar residues" evidence="11">
    <location>
        <begin position="1"/>
        <end position="15"/>
    </location>
</feature>
<feature type="compositionally biased region" description="Polar residues" evidence="11">
    <location>
        <begin position="85"/>
        <end position="95"/>
    </location>
</feature>
<dbReference type="EMBL" id="JAAAIP010001208">
    <property type="protein sequence ID" value="KAG0309273.1"/>
    <property type="molecule type" value="Genomic_DNA"/>
</dbReference>
<comment type="similarity">
    <text evidence="3 10">Belongs to the glycosyltransferase 22 family.</text>
</comment>
<keyword evidence="7 10" id="KW-0256">Endoplasmic reticulum</keyword>
<feature type="region of interest" description="Disordered" evidence="11">
    <location>
        <begin position="625"/>
        <end position="649"/>
    </location>
</feature>
<keyword evidence="4 10" id="KW-0328">Glycosyltransferase</keyword>
<sequence>MPSSAVAPNSRNKSGTAASERTPGAAAAAESASPPNSATSTATATKQALKQRGVPAANGHANGKPNGILSDKRTVSEEHDEQGLDNISDTSNDPNDLTTALRNAVAPYCPSYSVAFKALFLVRTLAATYSNISDCDEVFNFWEPMHYLQYGTGLETWEYSPIYAIRSWAYILAHAFPAEIARLAMSANSLQVFFILRIILGAVSAHCEATLYRAVVDEVDPRIGRYLLLALISSAGTWIASNAFLPSTFAMYTTMLFFSQTLQPPRQHSGKRTFWAIFWVGMGALLGWPFSAAVGLPFAMEELLVHSRNHSKKKTVRFRDWRVMRLIRLVTTSVAVLGLVLVPIMAIDHYYYKKLAIVPLNIVLYNVFGGDVGPDIFGTEPWWFYILNGLLNFNFLLPAAFLSLPLLFITKFTVPDVLPSPPSSENLPLKDPLLWFSLKLSPFYLWFAIFTAQPHKEERFLFVVYPLICFNAVVTLFLVQKMVQRVLNKFVARSKSSAIHKYSTGLVWVILVASAAISLSRIVALHEHYSAPIDVYRKAYDLVKVPSLIHLEGSDPAIVAATIVSDTEKLSVAMAGDDHQEPGGAPIRVCVGKEWYRFPSHYFLPDGTKLGLIKSHFDGLLPGEFREGSRQTDLPPMKTQPSAAKGKEHTPFRVDWRWSAERRPGTSLVPKQMNNENKEVPEHYTPLDQCQYLVDLDFSGRYPDNDSQATQRHQEEDAIEPRYLQDKDHWERLYCKKFLDTQVGAGRNRWVRAFWLPNKVVVALTRGQTKTWGDYCLARRKSV</sequence>
<comment type="caution">
    <text evidence="12">The sequence shown here is derived from an EMBL/GenBank/DDBJ whole genome shotgun (WGS) entry which is preliminary data.</text>
</comment>
<feature type="transmembrane region" description="Helical" evidence="10">
    <location>
        <begin position="273"/>
        <end position="305"/>
    </location>
</feature>